<dbReference type="InterPro" id="IPR005801">
    <property type="entry name" value="ADC_synthase"/>
</dbReference>
<dbReference type="InterPro" id="IPR015890">
    <property type="entry name" value="Chorismate_C"/>
</dbReference>
<dbReference type="SUPFAM" id="SSF56322">
    <property type="entry name" value="ADC synthase"/>
    <property type="match status" value="1"/>
</dbReference>
<dbReference type="Gene3D" id="3.60.120.10">
    <property type="entry name" value="Anthranilate synthase"/>
    <property type="match status" value="1"/>
</dbReference>
<dbReference type="PANTHER" id="PTHR42839:SF2">
    <property type="entry name" value="ISOCHORISMATE SYNTHASE ENTC"/>
    <property type="match status" value="1"/>
</dbReference>
<dbReference type="AlphaFoldDB" id="A0A6I2MPY9"/>
<evidence type="ECO:0000313" key="2">
    <source>
        <dbReference type="EMBL" id="MRX64595.1"/>
    </source>
</evidence>
<sequence>MLKDVLNRVEGQLSLELPFVIYRKPNAQEVHAILQKDAELHHVRDFSEKGFVFAPFNVESPTILLPLHEQLKADFVKEKLPKGLSVNEQKEAGEEKAHHVQIVRQGILEIGKGTFDKVVLSRKQEVACANSPLAIFQRLLNTYDRAFCYLWYHPKVGMWLGATPEILLRTSNNSLTTMSLAGTKAFIEGEQPVWGQKELEEQRMVTEYINKALQDKVTGIRQSEVESSKAGNLWHLRTKITAVFQNNLSSIIRALHPTPAVCGMPLLPAKNFIGEFEQYDREYYTGFLGELNFKQEVSRVRSQRNQENKSYKTIKTATELFVNLRCMKFTDAKATVFVGGGITKDSDPLKEWQETVAKSNTILQVIID</sequence>
<name>A0A6I2MPY9_9FLAO</name>
<proteinExistence type="predicted"/>
<organism evidence="2 3">
    <name type="scientific">Maribacter luteus</name>
    <dbReference type="NCBI Taxonomy" id="2594478"/>
    <lineage>
        <taxon>Bacteria</taxon>
        <taxon>Pseudomonadati</taxon>
        <taxon>Bacteroidota</taxon>
        <taxon>Flavobacteriia</taxon>
        <taxon>Flavobacteriales</taxon>
        <taxon>Flavobacteriaceae</taxon>
        <taxon>Maribacter</taxon>
    </lineage>
</organism>
<gene>
    <name evidence="2" type="ORF">GJ691_10475</name>
</gene>
<reference evidence="2 3" key="1">
    <citation type="submission" date="2019-11" db="EMBL/GenBank/DDBJ databases">
        <title>Maribacter lutea sp. nov., a marine bacterium isolated from intertidal sand.</title>
        <authorList>
            <person name="Liu A."/>
        </authorList>
    </citation>
    <scope>NUCLEOTIDE SEQUENCE [LARGE SCALE GENOMIC DNA]</scope>
    <source>
        <strain evidence="2 3">RZ05</strain>
    </source>
</reference>
<dbReference type="OrthoDB" id="9806579at2"/>
<dbReference type="Proteomes" id="UP000443153">
    <property type="component" value="Unassembled WGS sequence"/>
</dbReference>
<dbReference type="PANTHER" id="PTHR42839">
    <property type="entry name" value="ISOCHORISMATE SYNTHASE ENTC"/>
    <property type="match status" value="1"/>
</dbReference>
<comment type="caution">
    <text evidence="2">The sequence shown here is derived from an EMBL/GenBank/DDBJ whole genome shotgun (WGS) entry which is preliminary data.</text>
</comment>
<accession>A0A6I2MPY9</accession>
<dbReference type="RefSeq" id="WP_154366631.1">
    <property type="nucleotide sequence ID" value="NZ_WKJH01000008.1"/>
</dbReference>
<dbReference type="EMBL" id="WKJH01000008">
    <property type="protein sequence ID" value="MRX64595.1"/>
    <property type="molecule type" value="Genomic_DNA"/>
</dbReference>
<feature type="domain" description="Chorismate-utilising enzyme C-terminal" evidence="1">
    <location>
        <begin position="96"/>
        <end position="297"/>
    </location>
</feature>
<protein>
    <submittedName>
        <fullName evidence="2">Isochorismate synthase</fullName>
    </submittedName>
</protein>
<keyword evidence="3" id="KW-1185">Reference proteome</keyword>
<evidence type="ECO:0000259" key="1">
    <source>
        <dbReference type="Pfam" id="PF00425"/>
    </source>
</evidence>
<evidence type="ECO:0000313" key="3">
    <source>
        <dbReference type="Proteomes" id="UP000443153"/>
    </source>
</evidence>
<dbReference type="Pfam" id="PF00425">
    <property type="entry name" value="Chorismate_bind"/>
    <property type="match status" value="2"/>
</dbReference>
<feature type="domain" description="Chorismate-utilising enzyme C-terminal" evidence="1">
    <location>
        <begin position="315"/>
        <end position="358"/>
    </location>
</feature>